<comment type="caution">
    <text evidence="1">The sequence shown here is derived from an EMBL/GenBank/DDBJ whole genome shotgun (WGS) entry which is preliminary data.</text>
</comment>
<dbReference type="Proteomes" id="UP001631969">
    <property type="component" value="Unassembled WGS sequence"/>
</dbReference>
<gene>
    <name evidence="1" type="ORF">ACI1P1_27130</name>
</gene>
<evidence type="ECO:0000313" key="2">
    <source>
        <dbReference type="Proteomes" id="UP001631969"/>
    </source>
</evidence>
<protein>
    <submittedName>
        <fullName evidence="1">Uncharacterized protein</fullName>
    </submittedName>
</protein>
<sequence length="63" mass="7260">MRPGIILKDDADLDYALHYKSQVEITLWGQVDYRGQLKGYNPDAVQAMSGDWYTRKVVEIKTV</sequence>
<dbReference type="EMBL" id="JBJURJ010000024">
    <property type="protein sequence ID" value="MFM9331976.1"/>
    <property type="molecule type" value="Genomic_DNA"/>
</dbReference>
<keyword evidence="2" id="KW-1185">Reference proteome</keyword>
<name>A0ACC7P6K4_9BACL</name>
<proteinExistence type="predicted"/>
<organism evidence="1 2">
    <name type="scientific">Paenibacillus mesotrionivorans</name>
    <dbReference type="NCBI Taxonomy" id="3160968"/>
    <lineage>
        <taxon>Bacteria</taxon>
        <taxon>Bacillati</taxon>
        <taxon>Bacillota</taxon>
        <taxon>Bacilli</taxon>
        <taxon>Bacillales</taxon>
        <taxon>Paenibacillaceae</taxon>
        <taxon>Paenibacillus</taxon>
    </lineage>
</organism>
<accession>A0ACC7P6K4</accession>
<reference evidence="1" key="1">
    <citation type="submission" date="2024-12" db="EMBL/GenBank/DDBJ databases">
        <authorList>
            <person name="Wu N."/>
        </authorList>
    </citation>
    <scope>NUCLEOTIDE SEQUENCE</scope>
    <source>
        <strain evidence="1">P15</strain>
    </source>
</reference>
<evidence type="ECO:0000313" key="1">
    <source>
        <dbReference type="EMBL" id="MFM9331976.1"/>
    </source>
</evidence>